<organism evidence="2 3">
    <name type="scientific">Robertmurraya mangrovi</name>
    <dbReference type="NCBI Taxonomy" id="3098077"/>
    <lineage>
        <taxon>Bacteria</taxon>
        <taxon>Bacillati</taxon>
        <taxon>Bacillota</taxon>
        <taxon>Bacilli</taxon>
        <taxon>Bacillales</taxon>
        <taxon>Bacillaceae</taxon>
        <taxon>Robertmurraya</taxon>
    </lineage>
</organism>
<proteinExistence type="predicted"/>
<evidence type="ECO:0000313" key="2">
    <source>
        <dbReference type="EMBL" id="MDZ5470735.1"/>
    </source>
</evidence>
<feature type="transmembrane region" description="Helical" evidence="1">
    <location>
        <begin position="37"/>
        <end position="61"/>
    </location>
</feature>
<keyword evidence="2" id="KW-0614">Plasmid</keyword>
<evidence type="ECO:0000313" key="3">
    <source>
        <dbReference type="Proteomes" id="UP001290455"/>
    </source>
</evidence>
<keyword evidence="1" id="KW-0472">Membrane</keyword>
<evidence type="ECO:0008006" key="4">
    <source>
        <dbReference type="Google" id="ProtNLM"/>
    </source>
</evidence>
<comment type="caution">
    <text evidence="2">The sequence shown here is derived from an EMBL/GenBank/DDBJ whole genome shotgun (WGS) entry which is preliminary data.</text>
</comment>
<reference evidence="2 3" key="1">
    <citation type="submission" date="2023-11" db="EMBL/GenBank/DDBJ databases">
        <title>Bacillus jintuensis, isolated from a mudflat on the Beibu Gulf coast.</title>
        <authorList>
            <person name="Li M."/>
        </authorList>
    </citation>
    <scope>NUCLEOTIDE SEQUENCE [LARGE SCALE GENOMIC DNA]</scope>
    <source>
        <strain evidence="2 3">31A1R</strain>
        <plasmid evidence="2">unnamed</plasmid>
    </source>
</reference>
<sequence length="149" mass="17359">MSEKVLRSPIWSLMFIWLAGSIYLFLTIYEITELSNLAIGILSIFSLLVLIFTLVWFALIAKFNKKNPKRKISIFSIVPVEFREEDEGMQWLTNRACRKVYMFFYSALPLSFLLLFFLDDIKGLPVIIIIGLATGQYIIYWSEIRKANS</sequence>
<name>A0ABU5IUC1_9BACI</name>
<keyword evidence="1" id="KW-0812">Transmembrane</keyword>
<gene>
    <name evidence="2" type="ORF">SM124_03115</name>
</gene>
<dbReference type="Proteomes" id="UP001290455">
    <property type="component" value="Unassembled WGS sequence"/>
</dbReference>
<geneLocation type="plasmid" evidence="2">
    <name>unnamed</name>
</geneLocation>
<feature type="transmembrane region" description="Helical" evidence="1">
    <location>
        <begin position="12"/>
        <end position="31"/>
    </location>
</feature>
<evidence type="ECO:0000256" key="1">
    <source>
        <dbReference type="SAM" id="Phobius"/>
    </source>
</evidence>
<accession>A0ABU5IUC1</accession>
<dbReference type="EMBL" id="JAXOFX010000002">
    <property type="protein sequence ID" value="MDZ5470735.1"/>
    <property type="molecule type" value="Genomic_DNA"/>
</dbReference>
<feature type="transmembrane region" description="Helical" evidence="1">
    <location>
        <begin position="124"/>
        <end position="142"/>
    </location>
</feature>
<keyword evidence="1" id="KW-1133">Transmembrane helix</keyword>
<dbReference type="RefSeq" id="WP_322445280.1">
    <property type="nucleotide sequence ID" value="NZ_JAXOFX010000002.1"/>
</dbReference>
<keyword evidence="3" id="KW-1185">Reference proteome</keyword>
<protein>
    <recommendedName>
        <fullName evidence="4">MFS transporter</fullName>
    </recommendedName>
</protein>
<feature type="transmembrane region" description="Helical" evidence="1">
    <location>
        <begin position="100"/>
        <end position="118"/>
    </location>
</feature>